<evidence type="ECO:0000256" key="12">
    <source>
        <dbReference type="ARBA" id="ARBA00022801"/>
    </source>
</evidence>
<dbReference type="NCBIfam" id="NF000595">
    <property type="entry name" value="PRK00015.1-3"/>
    <property type="match status" value="1"/>
</dbReference>
<dbReference type="GO" id="GO:0043137">
    <property type="term" value="P:DNA replication, removal of RNA primer"/>
    <property type="evidence" value="ECO:0007669"/>
    <property type="project" value="TreeGrafter"/>
</dbReference>
<proteinExistence type="inferred from homology"/>
<dbReference type="PANTHER" id="PTHR10954">
    <property type="entry name" value="RIBONUCLEASE H2 SUBUNIT A"/>
    <property type="match status" value="1"/>
</dbReference>
<gene>
    <name evidence="14" type="primary">rnhB</name>
    <name evidence="18" type="ORF">SAMN06269173_102171</name>
</gene>
<dbReference type="EC" id="3.1.26.4" evidence="6 14"/>
<feature type="binding site" evidence="14 15">
    <location>
        <position position="108"/>
    </location>
    <ligand>
        <name>a divalent metal cation</name>
        <dbReference type="ChEBI" id="CHEBI:60240"/>
    </ligand>
</feature>
<organism evidence="18 19">
    <name type="scientific">Hymenobacter mucosus</name>
    <dbReference type="NCBI Taxonomy" id="1411120"/>
    <lineage>
        <taxon>Bacteria</taxon>
        <taxon>Pseudomonadati</taxon>
        <taxon>Bacteroidota</taxon>
        <taxon>Cytophagia</taxon>
        <taxon>Cytophagales</taxon>
        <taxon>Hymenobacteraceae</taxon>
        <taxon>Hymenobacter</taxon>
    </lineage>
</organism>
<feature type="binding site" evidence="14 15">
    <location>
        <position position="16"/>
    </location>
    <ligand>
        <name>a divalent metal cation</name>
        <dbReference type="ChEBI" id="CHEBI:60240"/>
    </ligand>
</feature>
<protein>
    <recommendedName>
        <fullName evidence="7 14">Ribonuclease HII</fullName>
        <shortName evidence="14">RNase HII</shortName>
        <ecNumber evidence="6 14">3.1.26.4</ecNumber>
    </recommendedName>
</protein>
<comment type="similarity">
    <text evidence="5 14 16">Belongs to the RNase HII family.</text>
</comment>
<evidence type="ECO:0000256" key="14">
    <source>
        <dbReference type="HAMAP-Rule" id="MF_00052"/>
    </source>
</evidence>
<keyword evidence="13 14" id="KW-0464">Manganese</keyword>
<dbReference type="InterPro" id="IPR012337">
    <property type="entry name" value="RNaseH-like_sf"/>
</dbReference>
<dbReference type="GO" id="GO:0003723">
    <property type="term" value="F:RNA binding"/>
    <property type="evidence" value="ECO:0007669"/>
    <property type="project" value="UniProtKB-UniRule"/>
</dbReference>
<comment type="catalytic activity">
    <reaction evidence="1 14 15 16">
        <text>Endonucleolytic cleavage to 5'-phosphomonoester.</text>
        <dbReference type="EC" id="3.1.26.4"/>
    </reaction>
</comment>
<dbReference type="AlphaFoldDB" id="A0A238W2Z6"/>
<name>A0A238W2Z6_9BACT</name>
<dbReference type="GO" id="GO:0032299">
    <property type="term" value="C:ribonuclease H2 complex"/>
    <property type="evidence" value="ECO:0007669"/>
    <property type="project" value="TreeGrafter"/>
</dbReference>
<feature type="binding site" evidence="14 15">
    <location>
        <position position="17"/>
    </location>
    <ligand>
        <name>a divalent metal cation</name>
        <dbReference type="ChEBI" id="CHEBI:60240"/>
    </ligand>
</feature>
<evidence type="ECO:0000256" key="3">
    <source>
        <dbReference type="ARBA" id="ARBA00004065"/>
    </source>
</evidence>
<evidence type="ECO:0000256" key="11">
    <source>
        <dbReference type="ARBA" id="ARBA00022759"/>
    </source>
</evidence>
<dbReference type="PROSITE" id="PS51975">
    <property type="entry name" value="RNASE_H_2"/>
    <property type="match status" value="1"/>
</dbReference>
<keyword evidence="10 14" id="KW-0479">Metal-binding</keyword>
<evidence type="ECO:0000259" key="17">
    <source>
        <dbReference type="PROSITE" id="PS51975"/>
    </source>
</evidence>
<evidence type="ECO:0000256" key="4">
    <source>
        <dbReference type="ARBA" id="ARBA00004496"/>
    </source>
</evidence>
<evidence type="ECO:0000256" key="16">
    <source>
        <dbReference type="RuleBase" id="RU003515"/>
    </source>
</evidence>
<comment type="cofactor">
    <cofactor evidence="2">
        <name>Mg(2+)</name>
        <dbReference type="ChEBI" id="CHEBI:18420"/>
    </cofactor>
</comment>
<dbReference type="InterPro" id="IPR022898">
    <property type="entry name" value="RNase_HII"/>
</dbReference>
<evidence type="ECO:0000313" key="19">
    <source>
        <dbReference type="Proteomes" id="UP000198310"/>
    </source>
</evidence>
<dbReference type="CDD" id="cd07182">
    <property type="entry name" value="RNase_HII_bacteria_HII_like"/>
    <property type="match status" value="1"/>
</dbReference>
<accession>A0A238W2Z6</accession>
<dbReference type="HAMAP" id="MF_00052_B">
    <property type="entry name" value="RNase_HII_B"/>
    <property type="match status" value="1"/>
</dbReference>
<dbReference type="InterPro" id="IPR024567">
    <property type="entry name" value="RNase_HII/HIII_dom"/>
</dbReference>
<dbReference type="GO" id="GO:0030145">
    <property type="term" value="F:manganese ion binding"/>
    <property type="evidence" value="ECO:0007669"/>
    <property type="project" value="UniProtKB-UniRule"/>
</dbReference>
<dbReference type="Proteomes" id="UP000198310">
    <property type="component" value="Unassembled WGS sequence"/>
</dbReference>
<comment type="function">
    <text evidence="3 14 16">Endonuclease that specifically degrades the RNA of RNA-DNA hybrids.</text>
</comment>
<keyword evidence="8 14" id="KW-0963">Cytoplasm</keyword>
<keyword evidence="11 14" id="KW-0255">Endonuclease</keyword>
<evidence type="ECO:0000256" key="8">
    <source>
        <dbReference type="ARBA" id="ARBA00022490"/>
    </source>
</evidence>
<keyword evidence="19" id="KW-1185">Reference proteome</keyword>
<reference evidence="19" key="1">
    <citation type="submission" date="2017-06" db="EMBL/GenBank/DDBJ databases">
        <authorList>
            <person name="Varghese N."/>
            <person name="Submissions S."/>
        </authorList>
    </citation>
    <scope>NUCLEOTIDE SEQUENCE [LARGE SCALE GENOMIC DNA]</scope>
    <source>
        <strain evidence="19">DSM 28041</strain>
    </source>
</reference>
<evidence type="ECO:0000256" key="2">
    <source>
        <dbReference type="ARBA" id="ARBA00001946"/>
    </source>
</evidence>
<dbReference type="EMBL" id="FZNS01000002">
    <property type="protein sequence ID" value="SNR40781.1"/>
    <property type="molecule type" value="Genomic_DNA"/>
</dbReference>
<feature type="domain" description="RNase H type-2" evidence="17">
    <location>
        <begin position="10"/>
        <end position="191"/>
    </location>
</feature>
<keyword evidence="9 14" id="KW-0540">Nuclease</keyword>
<sequence length="191" mass="20929">MLLASHTSQPLEAGLDEAGRGCLAGPVFAAAVVLPPDFAPPFLNDSKQMTARRRELLRVEICREAIAWAVAEASPEEIASINIAQASYLAMHRAVAALNVIPTHLAVDGNRFRPHPTLPHTCIIGGDGIYRNIAAASVLAKTFRDDRMRELAQLYPHYGWEQNAGYPTAVHRAGIRDHGPTEHHRMGFRLL</sequence>
<evidence type="ECO:0000256" key="13">
    <source>
        <dbReference type="ARBA" id="ARBA00023211"/>
    </source>
</evidence>
<dbReference type="PANTHER" id="PTHR10954:SF18">
    <property type="entry name" value="RIBONUCLEASE HII"/>
    <property type="match status" value="1"/>
</dbReference>
<comment type="cofactor">
    <cofactor evidence="14 15">
        <name>Mn(2+)</name>
        <dbReference type="ChEBI" id="CHEBI:29035"/>
    </cofactor>
    <cofactor evidence="14 15">
        <name>Mg(2+)</name>
        <dbReference type="ChEBI" id="CHEBI:18420"/>
    </cofactor>
    <text evidence="14 15">Manganese or magnesium. Binds 1 divalent metal ion per monomer in the absence of substrate. May bind a second metal ion after substrate binding.</text>
</comment>
<evidence type="ECO:0000256" key="10">
    <source>
        <dbReference type="ARBA" id="ARBA00022723"/>
    </source>
</evidence>
<dbReference type="Pfam" id="PF01351">
    <property type="entry name" value="RNase_HII"/>
    <property type="match status" value="1"/>
</dbReference>
<evidence type="ECO:0000256" key="15">
    <source>
        <dbReference type="PROSITE-ProRule" id="PRU01319"/>
    </source>
</evidence>
<dbReference type="InterPro" id="IPR001352">
    <property type="entry name" value="RNase_HII/HIII"/>
</dbReference>
<dbReference type="SUPFAM" id="SSF53098">
    <property type="entry name" value="Ribonuclease H-like"/>
    <property type="match status" value="1"/>
</dbReference>
<evidence type="ECO:0000313" key="18">
    <source>
        <dbReference type="EMBL" id="SNR40781.1"/>
    </source>
</evidence>
<keyword evidence="12 14" id="KW-0378">Hydrolase</keyword>
<dbReference type="Gene3D" id="3.30.420.10">
    <property type="entry name" value="Ribonuclease H-like superfamily/Ribonuclease H"/>
    <property type="match status" value="1"/>
</dbReference>
<dbReference type="GO" id="GO:0005737">
    <property type="term" value="C:cytoplasm"/>
    <property type="evidence" value="ECO:0007669"/>
    <property type="project" value="UniProtKB-SubCell"/>
</dbReference>
<evidence type="ECO:0000256" key="1">
    <source>
        <dbReference type="ARBA" id="ARBA00000077"/>
    </source>
</evidence>
<dbReference type="InterPro" id="IPR036397">
    <property type="entry name" value="RNaseH_sf"/>
</dbReference>
<evidence type="ECO:0000256" key="7">
    <source>
        <dbReference type="ARBA" id="ARBA00019179"/>
    </source>
</evidence>
<evidence type="ECO:0000256" key="6">
    <source>
        <dbReference type="ARBA" id="ARBA00012180"/>
    </source>
</evidence>
<comment type="subcellular location">
    <subcellularLocation>
        <location evidence="4 14">Cytoplasm</location>
    </subcellularLocation>
</comment>
<evidence type="ECO:0000256" key="5">
    <source>
        <dbReference type="ARBA" id="ARBA00007383"/>
    </source>
</evidence>
<dbReference type="GO" id="GO:0004523">
    <property type="term" value="F:RNA-DNA hybrid ribonuclease activity"/>
    <property type="evidence" value="ECO:0007669"/>
    <property type="project" value="UniProtKB-UniRule"/>
</dbReference>
<evidence type="ECO:0000256" key="9">
    <source>
        <dbReference type="ARBA" id="ARBA00022722"/>
    </source>
</evidence>
<dbReference type="GO" id="GO:0006298">
    <property type="term" value="P:mismatch repair"/>
    <property type="evidence" value="ECO:0007669"/>
    <property type="project" value="TreeGrafter"/>
</dbReference>
<dbReference type="RefSeq" id="WP_089331861.1">
    <property type="nucleotide sequence ID" value="NZ_FZNS01000002.1"/>
</dbReference>